<evidence type="ECO:0000259" key="2">
    <source>
        <dbReference type="Pfam" id="PF00188"/>
    </source>
</evidence>
<comment type="caution">
    <text evidence="3">The sequence shown here is derived from an EMBL/GenBank/DDBJ whole genome shotgun (WGS) entry which is preliminary data.</text>
</comment>
<feature type="domain" description="SCP" evidence="2">
    <location>
        <begin position="65"/>
        <end position="177"/>
    </location>
</feature>
<name>A0A8S1RGV3_9CILI</name>
<feature type="region of interest" description="Disordered" evidence="1">
    <location>
        <begin position="187"/>
        <end position="215"/>
    </location>
</feature>
<evidence type="ECO:0000256" key="1">
    <source>
        <dbReference type="SAM" id="MobiDB-lite"/>
    </source>
</evidence>
<feature type="domain" description="SCP" evidence="2">
    <location>
        <begin position="234"/>
        <end position="399"/>
    </location>
</feature>
<gene>
    <name evidence="3" type="ORF">PSON_ATCC_30995.1.T1640127</name>
</gene>
<dbReference type="PANTHER" id="PTHR31157:SF1">
    <property type="entry name" value="SCP DOMAIN-CONTAINING PROTEIN"/>
    <property type="match status" value="1"/>
</dbReference>
<reference evidence="3" key="1">
    <citation type="submission" date="2021-01" db="EMBL/GenBank/DDBJ databases">
        <authorList>
            <consortium name="Genoscope - CEA"/>
            <person name="William W."/>
        </authorList>
    </citation>
    <scope>NUCLEOTIDE SEQUENCE</scope>
</reference>
<feature type="compositionally biased region" description="Basic and acidic residues" evidence="1">
    <location>
        <begin position="192"/>
        <end position="204"/>
    </location>
</feature>
<dbReference type="InterPro" id="IPR014044">
    <property type="entry name" value="CAP_dom"/>
</dbReference>
<evidence type="ECO:0000313" key="3">
    <source>
        <dbReference type="EMBL" id="CAD8126105.1"/>
    </source>
</evidence>
<organism evidence="3 4">
    <name type="scientific">Paramecium sonneborni</name>
    <dbReference type="NCBI Taxonomy" id="65129"/>
    <lineage>
        <taxon>Eukaryota</taxon>
        <taxon>Sar</taxon>
        <taxon>Alveolata</taxon>
        <taxon>Ciliophora</taxon>
        <taxon>Intramacronucleata</taxon>
        <taxon>Oligohymenophorea</taxon>
        <taxon>Peniculida</taxon>
        <taxon>Parameciidae</taxon>
        <taxon>Paramecium</taxon>
    </lineage>
</organism>
<keyword evidence="4" id="KW-1185">Reference proteome</keyword>
<accession>A0A8S1RGV3</accession>
<dbReference type="EMBL" id="CAJJDN010000164">
    <property type="protein sequence ID" value="CAD8126105.1"/>
    <property type="molecule type" value="Genomic_DNA"/>
</dbReference>
<dbReference type="Proteomes" id="UP000692954">
    <property type="component" value="Unassembled WGS sequence"/>
</dbReference>
<evidence type="ECO:0000313" key="4">
    <source>
        <dbReference type="Proteomes" id="UP000692954"/>
    </source>
</evidence>
<dbReference type="PANTHER" id="PTHR31157">
    <property type="entry name" value="SCP DOMAIN-CONTAINING PROTEIN"/>
    <property type="match status" value="1"/>
</dbReference>
<protein>
    <recommendedName>
        <fullName evidence="2">SCP domain-containing protein</fullName>
    </recommendedName>
</protein>
<dbReference type="AlphaFoldDB" id="A0A8S1RGV3"/>
<proteinExistence type="predicted"/>
<dbReference type="CDD" id="cd05379">
    <property type="entry name" value="CAP_bacterial"/>
    <property type="match status" value="2"/>
</dbReference>
<sequence>MSKISKEAFEYLNMLRKDPKLGIPKLQELLKYFKGKSFYKPGEIVLLTNEGDLAVKECIEFLNNQKGVGELKWSKGLESAARDHVKDIGSKGLIGHNGSDGSSMSDRIERYGEWDKSICENISFGQKTGEDVIIQLIIDDGVSSRGHRKNCFKSEIGFVGIYDGQHKQYKNVCVMDFAGEYQENNQIENEDKDNIQKQQQKDSDSNIQSKQQKSTLKDQLKYSSTNISIEAFEYLNQVRQDPKRAISQIKELITYFKGFVLYKPGEIPLQTNEGPQALQELIQYLEQQQPQPLLTFERGLEQACIDHINDIGPKGICGHEGSKGQTLINRIQKYGQFNGLVGENISFGQKTGQDVILQLLIDDGVSSRGHRQNCFNSQFTMVGIASGNHSQYETLCVLDFAKDFKPYGAEKEQKHLEKLGPAEENEITYYPPQSISTHTEKKISILNGYTIIQITKTYSFKDGSTNTAIQTVTDD</sequence>
<feature type="compositionally biased region" description="Low complexity" evidence="1">
    <location>
        <begin position="205"/>
        <end position="214"/>
    </location>
</feature>
<dbReference type="Pfam" id="PF00188">
    <property type="entry name" value="CAP"/>
    <property type="match status" value="2"/>
</dbReference>
<dbReference type="OrthoDB" id="308255at2759"/>